<sequence length="20" mass="2105">MSEVSEATESTDIKDSSSDS</sequence>
<reference evidence="2" key="1">
    <citation type="submission" date="2014-11" db="EMBL/GenBank/DDBJ databases">
        <authorList>
            <person name="Amaro Gonzalez C."/>
        </authorList>
    </citation>
    <scope>NUCLEOTIDE SEQUENCE</scope>
</reference>
<evidence type="ECO:0000256" key="1">
    <source>
        <dbReference type="SAM" id="MobiDB-lite"/>
    </source>
</evidence>
<dbReference type="AlphaFoldDB" id="A0A0E9W312"/>
<name>A0A0E9W312_ANGAN</name>
<evidence type="ECO:0000313" key="2">
    <source>
        <dbReference type="EMBL" id="JAH84706.1"/>
    </source>
</evidence>
<reference evidence="2" key="2">
    <citation type="journal article" date="2015" name="Fish Shellfish Immunol.">
        <title>Early steps in the European eel (Anguilla anguilla)-Vibrio vulnificus interaction in the gills: Role of the RtxA13 toxin.</title>
        <authorList>
            <person name="Callol A."/>
            <person name="Pajuelo D."/>
            <person name="Ebbesson L."/>
            <person name="Teles M."/>
            <person name="MacKenzie S."/>
            <person name="Amaro C."/>
        </authorList>
    </citation>
    <scope>NUCLEOTIDE SEQUENCE</scope>
</reference>
<organism evidence="2">
    <name type="scientific">Anguilla anguilla</name>
    <name type="common">European freshwater eel</name>
    <name type="synonym">Muraena anguilla</name>
    <dbReference type="NCBI Taxonomy" id="7936"/>
    <lineage>
        <taxon>Eukaryota</taxon>
        <taxon>Metazoa</taxon>
        <taxon>Chordata</taxon>
        <taxon>Craniata</taxon>
        <taxon>Vertebrata</taxon>
        <taxon>Euteleostomi</taxon>
        <taxon>Actinopterygii</taxon>
        <taxon>Neopterygii</taxon>
        <taxon>Teleostei</taxon>
        <taxon>Anguilliformes</taxon>
        <taxon>Anguillidae</taxon>
        <taxon>Anguilla</taxon>
    </lineage>
</organism>
<accession>A0A0E9W312</accession>
<protein>
    <submittedName>
        <fullName evidence="2">Uncharacterized protein</fullName>
    </submittedName>
</protein>
<feature type="compositionally biased region" description="Polar residues" evidence="1">
    <location>
        <begin position="1"/>
        <end position="10"/>
    </location>
</feature>
<dbReference type="EMBL" id="GBXM01023871">
    <property type="protein sequence ID" value="JAH84706.1"/>
    <property type="molecule type" value="Transcribed_RNA"/>
</dbReference>
<feature type="compositionally biased region" description="Basic and acidic residues" evidence="1">
    <location>
        <begin position="11"/>
        <end position="20"/>
    </location>
</feature>
<feature type="region of interest" description="Disordered" evidence="1">
    <location>
        <begin position="1"/>
        <end position="20"/>
    </location>
</feature>
<proteinExistence type="predicted"/>